<dbReference type="AlphaFoldDB" id="A0A552UJM3"/>
<keyword evidence="5" id="KW-1185">Reference proteome</keyword>
<organism evidence="4 5">
    <name type="scientific">Glacieibacterium frigidum</name>
    <dbReference type="NCBI Taxonomy" id="2593303"/>
    <lineage>
        <taxon>Bacteria</taxon>
        <taxon>Pseudomonadati</taxon>
        <taxon>Pseudomonadota</taxon>
        <taxon>Alphaproteobacteria</taxon>
        <taxon>Sphingomonadales</taxon>
        <taxon>Sphingosinicellaceae</taxon>
        <taxon>Glacieibacterium</taxon>
    </lineage>
</organism>
<keyword evidence="2" id="KW-0812">Transmembrane</keyword>
<dbReference type="Pfam" id="PF13466">
    <property type="entry name" value="STAS_2"/>
    <property type="match status" value="1"/>
</dbReference>
<evidence type="ECO:0000313" key="5">
    <source>
        <dbReference type="Proteomes" id="UP000317894"/>
    </source>
</evidence>
<dbReference type="NCBIfam" id="TIGR00056">
    <property type="entry name" value="MlaE family lipid ABC transporter permease subunit"/>
    <property type="match status" value="1"/>
</dbReference>
<dbReference type="SUPFAM" id="SSF52091">
    <property type="entry name" value="SpoIIaa-like"/>
    <property type="match status" value="1"/>
</dbReference>
<dbReference type="GO" id="GO:0005548">
    <property type="term" value="F:phospholipid transporter activity"/>
    <property type="evidence" value="ECO:0007669"/>
    <property type="project" value="TreeGrafter"/>
</dbReference>
<dbReference type="EMBL" id="VJWA01000001">
    <property type="protein sequence ID" value="TRW18371.1"/>
    <property type="molecule type" value="Genomic_DNA"/>
</dbReference>
<feature type="transmembrane region" description="Helical" evidence="2">
    <location>
        <begin position="265"/>
        <end position="287"/>
    </location>
</feature>
<dbReference type="PANTHER" id="PTHR30188:SF3">
    <property type="entry name" value="ABC TRANSPORTER PERMEASE"/>
    <property type="match status" value="1"/>
</dbReference>
<evidence type="ECO:0000259" key="3">
    <source>
        <dbReference type="Pfam" id="PF13466"/>
    </source>
</evidence>
<comment type="subcellular location">
    <subcellularLocation>
        <location evidence="2">Cell inner membrane</location>
        <topology evidence="2">Multi-pass membrane protein</topology>
    </subcellularLocation>
</comment>
<dbReference type="GO" id="GO:0043190">
    <property type="term" value="C:ATP-binding cassette (ABC) transporter complex"/>
    <property type="evidence" value="ECO:0007669"/>
    <property type="project" value="InterPro"/>
</dbReference>
<dbReference type="InterPro" id="IPR030802">
    <property type="entry name" value="Permease_MalE"/>
</dbReference>
<dbReference type="PANTHER" id="PTHR30188">
    <property type="entry name" value="ABC TRANSPORTER PERMEASE PROTEIN-RELATED"/>
    <property type="match status" value="1"/>
</dbReference>
<evidence type="ECO:0000313" key="4">
    <source>
        <dbReference type="EMBL" id="TRW18371.1"/>
    </source>
</evidence>
<keyword evidence="2" id="KW-1003">Cell membrane</keyword>
<feature type="domain" description="MlaB-like STAS" evidence="3">
    <location>
        <begin position="17"/>
        <end position="90"/>
    </location>
</feature>
<dbReference type="InterPro" id="IPR036513">
    <property type="entry name" value="STAS_dom_sf"/>
</dbReference>
<gene>
    <name evidence="4" type="ORF">FMM06_03510</name>
</gene>
<dbReference type="InterPro" id="IPR003453">
    <property type="entry name" value="ABC_MlaE_roteobac"/>
</dbReference>
<accession>A0A552UJM3</accession>
<evidence type="ECO:0000256" key="2">
    <source>
        <dbReference type="RuleBase" id="RU362044"/>
    </source>
</evidence>
<feature type="transmembrane region" description="Helical" evidence="2">
    <location>
        <begin position="347"/>
        <end position="370"/>
    </location>
</feature>
<comment type="similarity">
    <text evidence="2">Belongs to the MlaE permease family.</text>
</comment>
<dbReference type="Proteomes" id="UP000317894">
    <property type="component" value="Unassembled WGS sequence"/>
</dbReference>
<reference evidence="4 5" key="1">
    <citation type="submission" date="2019-07" db="EMBL/GenBank/DDBJ databases">
        <title>Novel species isolated from glacier.</title>
        <authorList>
            <person name="Liu Q."/>
            <person name="Xin Y.-H."/>
        </authorList>
    </citation>
    <scope>NUCLEOTIDE SEQUENCE [LARGE SCALE GENOMIC DNA]</scope>
    <source>
        <strain evidence="4 5">LB1R16</strain>
    </source>
</reference>
<dbReference type="RefSeq" id="WP_144237062.1">
    <property type="nucleotide sequence ID" value="NZ_VJWA01000001.1"/>
</dbReference>
<proteinExistence type="inferred from homology"/>
<evidence type="ECO:0000256" key="1">
    <source>
        <dbReference type="ARBA" id="ARBA00003787"/>
    </source>
</evidence>
<name>A0A552UJM3_9SPHN</name>
<dbReference type="Pfam" id="PF02405">
    <property type="entry name" value="MlaE"/>
    <property type="match status" value="1"/>
</dbReference>
<comment type="caution">
    <text evidence="4">The sequence shown here is derived from an EMBL/GenBank/DDBJ whole genome shotgun (WGS) entry which is preliminary data.</text>
</comment>
<keyword evidence="2" id="KW-0472">Membrane</keyword>
<dbReference type="OrthoDB" id="9805022at2"/>
<feature type="transmembrane region" description="Helical" evidence="2">
    <location>
        <begin position="116"/>
        <end position="139"/>
    </location>
</feature>
<keyword evidence="2" id="KW-0997">Cell inner membrane</keyword>
<feature type="transmembrane region" description="Helical" evidence="2">
    <location>
        <begin position="159"/>
        <end position="180"/>
    </location>
</feature>
<dbReference type="InterPro" id="IPR058548">
    <property type="entry name" value="MlaB-like_STAS"/>
</dbReference>
<feature type="transmembrane region" description="Helical" evidence="2">
    <location>
        <begin position="307"/>
        <end position="327"/>
    </location>
</feature>
<comment type="function">
    <text evidence="1">Could be part of an ABC transporter complex.</text>
</comment>
<sequence>MNDAAFLDEATGDSRRIVLTGRWTVAHIGPVEPQLRALPAGGSGLTVDLSQIERIDTIGAWLVHRLTRDHPGTTLTGASEDATRLIEQVGAADPDVKIRPDPGPRMTRRLEEIGRGVVGAVDTLGNFLAFLGKTLVTLAQTLFSRRSFRWNSIVHQMDVVGVHALGIVGLLSFLVGIVLAQQGAVQLRQFGAEVFVVNLIGRSTVRELGILLTAIMVAGRSGSAFAAQIGSMKLNEEIDAMRTIGLSAFEVLVLPRVIATSLMMVLLGFYGSLMAIIGGGLFCWLSLDMPVVTFVQRLQEVVPIADFWIGLFKAPVFGAIIAVTGCFQGMQVSGNAESVGQRTTAAVVQSIFLVIVLDAFFAVFFTALGFI</sequence>
<keyword evidence="2" id="KW-1133">Transmembrane helix</keyword>
<protein>
    <submittedName>
        <fullName evidence="4">MlaE family lipid ABC transporter permease subunit</fullName>
    </submittedName>
</protein>